<dbReference type="GO" id="GO:0005634">
    <property type="term" value="C:nucleus"/>
    <property type="evidence" value="ECO:0007669"/>
    <property type="project" value="UniProtKB-SubCell"/>
</dbReference>
<gene>
    <name evidence="14" type="ORF">KI387_009727</name>
</gene>
<keyword evidence="5" id="KW-0378">Hydrolase</keyword>
<evidence type="ECO:0008006" key="16">
    <source>
        <dbReference type="Google" id="ProtNLM"/>
    </source>
</evidence>
<feature type="domain" description="Helicase ATP-binding" evidence="12">
    <location>
        <begin position="125"/>
        <end position="293"/>
    </location>
</feature>
<name>A0AA38FKJ1_TAXCH</name>
<dbReference type="PANTHER" id="PTHR14025">
    <property type="entry name" value="FANCONI ANEMIA GROUP M FANCM FAMILY MEMBER"/>
    <property type="match status" value="1"/>
</dbReference>
<comment type="similarity">
    <text evidence="2">Belongs to the DEAD box helicase family. DEAH subfamily. FANCM sub-subfamily.</text>
</comment>
<dbReference type="PROSITE" id="PS51194">
    <property type="entry name" value="HELICASE_CTER"/>
    <property type="match status" value="1"/>
</dbReference>
<reference evidence="14 15" key="1">
    <citation type="journal article" date="2021" name="Nat. Plants">
        <title>The Taxus genome provides insights into paclitaxel biosynthesis.</title>
        <authorList>
            <person name="Xiong X."/>
            <person name="Gou J."/>
            <person name="Liao Q."/>
            <person name="Li Y."/>
            <person name="Zhou Q."/>
            <person name="Bi G."/>
            <person name="Li C."/>
            <person name="Du R."/>
            <person name="Wang X."/>
            <person name="Sun T."/>
            <person name="Guo L."/>
            <person name="Liang H."/>
            <person name="Lu P."/>
            <person name="Wu Y."/>
            <person name="Zhang Z."/>
            <person name="Ro D.K."/>
            <person name="Shang Y."/>
            <person name="Huang S."/>
            <person name="Yan J."/>
        </authorList>
    </citation>
    <scope>NUCLEOTIDE SEQUENCE [LARGE SCALE GENOMIC DNA]</scope>
    <source>
        <strain evidence="14">Ta-2019</strain>
    </source>
</reference>
<comment type="subcellular location">
    <subcellularLocation>
        <location evidence="1">Nucleus</location>
    </subcellularLocation>
</comment>
<dbReference type="OMA" id="QAEMEEC"/>
<dbReference type="Pfam" id="PF00271">
    <property type="entry name" value="Helicase_C"/>
    <property type="match status" value="1"/>
</dbReference>
<accession>A0AA38FKJ1</accession>
<dbReference type="GO" id="GO:0000400">
    <property type="term" value="F:four-way junction DNA binding"/>
    <property type="evidence" value="ECO:0007669"/>
    <property type="project" value="TreeGrafter"/>
</dbReference>
<dbReference type="SMART" id="SM00490">
    <property type="entry name" value="HELICc"/>
    <property type="match status" value="1"/>
</dbReference>
<dbReference type="GO" id="GO:0009378">
    <property type="term" value="F:four-way junction helicase activity"/>
    <property type="evidence" value="ECO:0007669"/>
    <property type="project" value="TreeGrafter"/>
</dbReference>
<evidence type="ECO:0000256" key="7">
    <source>
        <dbReference type="ARBA" id="ARBA00022840"/>
    </source>
</evidence>
<dbReference type="FunFam" id="3.40.50.300:FF:000861">
    <property type="entry name" value="Fanconi anemia, complementation group M"/>
    <property type="match status" value="1"/>
</dbReference>
<keyword evidence="6" id="KW-0347">Helicase</keyword>
<comment type="caution">
    <text evidence="14">The sequence shown here is derived from an EMBL/GenBank/DDBJ whole genome shotgun (WGS) entry which is preliminary data.</text>
</comment>
<feature type="domain" description="Helicase C-terminal" evidence="13">
    <location>
        <begin position="454"/>
        <end position="634"/>
    </location>
</feature>
<evidence type="ECO:0000256" key="11">
    <source>
        <dbReference type="SAM" id="MobiDB-lite"/>
    </source>
</evidence>
<evidence type="ECO:0000259" key="12">
    <source>
        <dbReference type="PROSITE" id="PS51192"/>
    </source>
</evidence>
<dbReference type="InterPro" id="IPR039686">
    <property type="entry name" value="FANCM/Mph1-like_ID"/>
</dbReference>
<dbReference type="CDD" id="cd12091">
    <property type="entry name" value="FANCM_ID"/>
    <property type="match status" value="1"/>
</dbReference>
<evidence type="ECO:0000256" key="9">
    <source>
        <dbReference type="ARBA" id="ARBA00023204"/>
    </source>
</evidence>
<keyword evidence="4" id="KW-0227">DNA damage</keyword>
<sequence>EFDWAAAVAEIDDACNRSVLAATLQEDTFPNGVPNSPYRTLKLNKNEVGKKLIKAVRQSTLDRFIEVSEKHSEGHQTDHPSSSTDCGNNDILYSTGGIKSDIDPVAAQTWIYPVNVPLRDYQFSIVKTALFSNTIVSLPTGLGKTLIAAVVMYNYYRWFPAGKIVFTAPSRPLVLQQIEACHNIVGIPQEWTIDMTGQMNPAQRSDCWQSKRVFFVTPQVLERDIQSGSCLVKQLVCLVVDEAHRAMGNYAYCVVVREIMAVPVQLRILALTATPGSKQATIQTVIDNLQISTLEYRNENDPDVRHYTHNKNIELITVAMDKVSINISNLLVEVITPVVQKLCSLGVFYSKDVSKLTPFEFLTARDKFRQSPPAFLAQTQYGEVESYFGVTITLYHIYKLLFSHGIGPAHEMLRQKLQQGSFARVMGRNETLWQAKAFMQQSIRHGAPNPKILKMKEIIIDHFQSKDLGNSRVIIFTNFRESVKDIMESLAMLGDAVKAMDFIGQSSGKASKGQSQKVQQAVLQKFRAGGYNTIVATSIGEEGLDIMEVDLVICFDANVSPLRMIQRMGRTGRKPSEGSELQGYLKKQAKGKALGKHMDNGGINSFSFHSSPRMVPHSYQPKVQFIEMSIEKFVPRGRKSRADATSTGPGADELSESEMNLLGKYFGSSTEGLWKPSIIAFPHYQLFPSRVYNVKHSFRSTEMLIDASQFLQEHKTPLMASNNFLPNNKVGTSSMERLEHVSDDTNKSELEGKRADITGPLDMIPEQFHFHPCSPAEPSEKVVTDSQGVLQEIDTSAGQFCEGEGSLGKHKSISSELPMHTTSVTGMRDKNSQGMFCEENDSSCHFYQGEELLSIQKSLSSEVLNTEFVSIQDKETMPNVSSFSKTSLHRCLFNTGFVSVSPDGRVIISSPPTLPLLNEILGCDPFVSGINSAEPLSRRAVSPPMKMGSPELIEIGINPICSTSKKASSELFKIASPSKDIMVIDSPKQINVSADSNLVNMIDSLEQVKISMTTSCQKKNNIYSGGPPETPPHSSKLFGIPEEVVLATPDSRYAKFPCDFKESILPPVYNACASDIDFSPYLTNLVERGVVPESPILAFSKDGHATTKYLHQTICNSVNEKSKSPAVGIVASSWEDPITYLREKGIIDCAINTVREVCKTPEGNKFAAHASPEILKSSKIKLKGLSRNVLHDNAEQLNFECLSISKSSAMRGHSTPLVNHKSNSCSEDWCQSSADAKAVEKPRKFKRLCKYKEHGAAQVSKPTSELHPKRNKKLDITNGGICRNSKYPKGKCNSEISVRAFIDEEADVSSDERVSTDEDDEIDSNEEASESDSFIDDRLELTAAPPTQAEGGQFDMMAVYRRSLFTQSQAEDLHRLARVYSGKEISDHSEMNASPDTYGGSHAIAVDNSSLPRLMQDTGFKTFSSSLAFQNAVEESLIADLDTSLSEKENSNIARKRKFSLQRVNPTEELKVLQNQVSSSVVRNLTEDFGMPTKQNEASEPIDRTCDDDLFEGLDLDALEVEAAKMARSRSDMNPGADKSCWSNPDTLDVGCSMKTGSFLKEATNIKEIKTTSVQLFDKHDCINNRGNMNDDSSTKVLKGKKVETANDNDMVFFCSPSFDLGI</sequence>
<evidence type="ECO:0000256" key="8">
    <source>
        <dbReference type="ARBA" id="ARBA00023125"/>
    </source>
</evidence>
<evidence type="ECO:0000256" key="10">
    <source>
        <dbReference type="ARBA" id="ARBA00023242"/>
    </source>
</evidence>
<dbReference type="InterPro" id="IPR044749">
    <property type="entry name" value="FANCM_DEXDc"/>
</dbReference>
<evidence type="ECO:0000313" key="15">
    <source>
        <dbReference type="Proteomes" id="UP000824469"/>
    </source>
</evidence>
<dbReference type="SUPFAM" id="SSF52540">
    <property type="entry name" value="P-loop containing nucleoside triphosphate hydrolases"/>
    <property type="match status" value="1"/>
</dbReference>
<proteinExistence type="inferred from homology"/>
<dbReference type="GO" id="GO:0005524">
    <property type="term" value="F:ATP binding"/>
    <property type="evidence" value="ECO:0007669"/>
    <property type="project" value="UniProtKB-KW"/>
</dbReference>
<dbReference type="CDD" id="cd18801">
    <property type="entry name" value="SF2_C_FANCM_Hef"/>
    <property type="match status" value="1"/>
</dbReference>
<keyword evidence="10" id="KW-0539">Nucleus</keyword>
<dbReference type="FunFam" id="3.40.50.300:FF:001992">
    <property type="entry name" value="ATP-dependent RNA helicase, putative"/>
    <property type="match status" value="1"/>
</dbReference>
<dbReference type="Proteomes" id="UP000824469">
    <property type="component" value="Unassembled WGS sequence"/>
</dbReference>
<protein>
    <recommendedName>
        <fullName evidence="16">Fanconi anemia group M protein</fullName>
    </recommendedName>
</protein>
<evidence type="ECO:0000256" key="5">
    <source>
        <dbReference type="ARBA" id="ARBA00022801"/>
    </source>
</evidence>
<evidence type="ECO:0000256" key="6">
    <source>
        <dbReference type="ARBA" id="ARBA00022806"/>
    </source>
</evidence>
<dbReference type="Gene3D" id="1.20.1320.20">
    <property type="entry name" value="hef helicase domain"/>
    <property type="match status" value="1"/>
</dbReference>
<dbReference type="GO" id="GO:0045003">
    <property type="term" value="P:double-strand break repair via synthesis-dependent strand annealing"/>
    <property type="evidence" value="ECO:0007669"/>
    <property type="project" value="TreeGrafter"/>
</dbReference>
<keyword evidence="9" id="KW-0234">DNA repair</keyword>
<organism evidence="14 15">
    <name type="scientific">Taxus chinensis</name>
    <name type="common">Chinese yew</name>
    <name type="synonym">Taxus wallichiana var. chinensis</name>
    <dbReference type="NCBI Taxonomy" id="29808"/>
    <lineage>
        <taxon>Eukaryota</taxon>
        <taxon>Viridiplantae</taxon>
        <taxon>Streptophyta</taxon>
        <taxon>Embryophyta</taxon>
        <taxon>Tracheophyta</taxon>
        <taxon>Spermatophyta</taxon>
        <taxon>Pinopsida</taxon>
        <taxon>Pinidae</taxon>
        <taxon>Conifers II</taxon>
        <taxon>Cupressales</taxon>
        <taxon>Taxaceae</taxon>
        <taxon>Taxus</taxon>
    </lineage>
</organism>
<dbReference type="PROSITE" id="PS51192">
    <property type="entry name" value="HELICASE_ATP_BIND_1"/>
    <property type="match status" value="1"/>
</dbReference>
<keyword evidence="8" id="KW-0238">DNA-binding</keyword>
<dbReference type="GO" id="GO:0036297">
    <property type="term" value="P:interstrand cross-link repair"/>
    <property type="evidence" value="ECO:0007669"/>
    <property type="project" value="TreeGrafter"/>
</dbReference>
<dbReference type="InterPro" id="IPR011545">
    <property type="entry name" value="DEAD/DEAH_box_helicase_dom"/>
</dbReference>
<feature type="region of interest" description="Disordered" evidence="11">
    <location>
        <begin position="1306"/>
        <end position="1336"/>
    </location>
</feature>
<evidence type="ECO:0000313" key="14">
    <source>
        <dbReference type="EMBL" id="KAH9305323.1"/>
    </source>
</evidence>
<evidence type="ECO:0000259" key="13">
    <source>
        <dbReference type="PROSITE" id="PS51194"/>
    </source>
</evidence>
<dbReference type="InterPro" id="IPR027417">
    <property type="entry name" value="P-loop_NTPase"/>
</dbReference>
<evidence type="ECO:0000256" key="2">
    <source>
        <dbReference type="ARBA" id="ARBA00009889"/>
    </source>
</evidence>
<dbReference type="EMBL" id="JAHRHJ020000008">
    <property type="protein sequence ID" value="KAH9305323.1"/>
    <property type="molecule type" value="Genomic_DNA"/>
</dbReference>
<dbReference type="Pfam" id="PF00270">
    <property type="entry name" value="DEAD"/>
    <property type="match status" value="1"/>
</dbReference>
<feature type="region of interest" description="Disordered" evidence="11">
    <location>
        <begin position="1257"/>
        <end position="1278"/>
    </location>
</feature>
<keyword evidence="15" id="KW-1185">Reference proteome</keyword>
<keyword evidence="3" id="KW-0547">Nucleotide-binding</keyword>
<feature type="compositionally biased region" description="Acidic residues" evidence="11">
    <location>
        <begin position="1317"/>
        <end position="1334"/>
    </location>
</feature>
<keyword evidence="7" id="KW-0067">ATP-binding</keyword>
<dbReference type="PANTHER" id="PTHR14025:SF20">
    <property type="entry name" value="FANCONI ANEMIA GROUP M PROTEIN"/>
    <property type="match status" value="1"/>
</dbReference>
<dbReference type="GO" id="GO:0043138">
    <property type="term" value="F:3'-5' DNA helicase activity"/>
    <property type="evidence" value="ECO:0007669"/>
    <property type="project" value="InterPro"/>
</dbReference>
<dbReference type="CDD" id="cd18033">
    <property type="entry name" value="DEXDc_FANCM"/>
    <property type="match status" value="1"/>
</dbReference>
<evidence type="ECO:0000256" key="1">
    <source>
        <dbReference type="ARBA" id="ARBA00004123"/>
    </source>
</evidence>
<dbReference type="GO" id="GO:0016787">
    <property type="term" value="F:hydrolase activity"/>
    <property type="evidence" value="ECO:0007669"/>
    <property type="project" value="UniProtKB-KW"/>
</dbReference>
<dbReference type="Gene3D" id="3.40.50.300">
    <property type="entry name" value="P-loop containing nucleotide triphosphate hydrolases"/>
    <property type="match status" value="2"/>
</dbReference>
<dbReference type="SMART" id="SM00487">
    <property type="entry name" value="DEXDc"/>
    <property type="match status" value="1"/>
</dbReference>
<feature type="non-terminal residue" evidence="14">
    <location>
        <position position="1623"/>
    </location>
</feature>
<dbReference type="InterPro" id="IPR001650">
    <property type="entry name" value="Helicase_C-like"/>
</dbReference>
<dbReference type="InterPro" id="IPR014001">
    <property type="entry name" value="Helicase_ATP-bd"/>
</dbReference>
<evidence type="ECO:0000256" key="4">
    <source>
        <dbReference type="ARBA" id="ARBA00022763"/>
    </source>
</evidence>
<evidence type="ECO:0000256" key="3">
    <source>
        <dbReference type="ARBA" id="ARBA00022741"/>
    </source>
</evidence>